<feature type="compositionally biased region" description="Basic and acidic residues" evidence="1">
    <location>
        <begin position="164"/>
        <end position="178"/>
    </location>
</feature>
<dbReference type="Proteomes" id="UP000241436">
    <property type="component" value="Unassembled WGS sequence"/>
</dbReference>
<evidence type="ECO:0008006" key="5">
    <source>
        <dbReference type="Google" id="ProtNLM"/>
    </source>
</evidence>
<proteinExistence type="predicted"/>
<dbReference type="RefSeq" id="WP_107562151.1">
    <property type="nucleotide sequence ID" value="NZ_NVQC01000020.1"/>
</dbReference>
<evidence type="ECO:0000256" key="1">
    <source>
        <dbReference type="SAM" id="MobiDB-lite"/>
    </source>
</evidence>
<organism evidence="3 4">
    <name type="scientific">Candidatus Methylomirabilis limnetica</name>
    <dbReference type="NCBI Taxonomy" id="2033718"/>
    <lineage>
        <taxon>Bacteria</taxon>
        <taxon>Candidatus Methylomirabilota</taxon>
        <taxon>Candidatus Methylomirabilia</taxon>
        <taxon>Candidatus Methylomirabilales</taxon>
        <taxon>Candidatus Methylomirabilaceae</taxon>
        <taxon>Candidatus Methylomirabilis</taxon>
    </lineage>
</organism>
<sequence>MGMKRLLAPFAICACLLFTYPAVSRAADYKAPLLYGTMYDLLTVGMSWRHAYEITRAPELQREPADLEATDLLRLEPVNRRCQAQLLRLHWYKGALHWVEHFQLDSAGVTYHERGNPDPIGEGLVRRLTDISHLYASHLEELTASIAQEGSPALQAKTKQAVDSMKRRLEELRHERKQ</sequence>
<gene>
    <name evidence="3" type="ORF">CLG94_06965</name>
</gene>
<reference evidence="4" key="2">
    <citation type="journal article" date="2018" name="Environ. Microbiol.">
        <title>Bloom of a denitrifying methanotroph, 'Candidatus Methylomirabilis limnetica', in a deep stratified lake.</title>
        <authorList>
            <person name="Graf J.S."/>
            <person name="Mayr M.J."/>
            <person name="Marchant H.K."/>
            <person name="Tienken D."/>
            <person name="Hach P.F."/>
            <person name="Brand A."/>
            <person name="Schubert C.J."/>
            <person name="Kuypers M.M."/>
            <person name="Milucka J."/>
        </authorList>
    </citation>
    <scope>NUCLEOTIDE SEQUENCE [LARGE SCALE GENOMIC DNA]</scope>
    <source>
        <strain evidence="4">Zug</strain>
    </source>
</reference>
<keyword evidence="4" id="KW-1185">Reference proteome</keyword>
<feature type="chain" id="PRO_5015475081" description="DUF5667 domain-containing protein" evidence="2">
    <location>
        <begin position="27"/>
        <end position="178"/>
    </location>
</feature>
<dbReference type="EMBL" id="NVQC01000020">
    <property type="protein sequence ID" value="PTL36031.1"/>
    <property type="molecule type" value="Genomic_DNA"/>
</dbReference>
<reference evidence="3 4" key="1">
    <citation type="submission" date="2017-09" db="EMBL/GenBank/DDBJ databases">
        <title>Bloom of a denitrifying methanotroph, Candidatus Methylomirabilis limnetica, in a deep stratified lake.</title>
        <authorList>
            <person name="Graf J.S."/>
            <person name="Marchant H.K."/>
            <person name="Tienken D."/>
            <person name="Hach P.F."/>
            <person name="Brand A."/>
            <person name="Schubert C.J."/>
            <person name="Kuypers M.M."/>
            <person name="Milucka J."/>
        </authorList>
    </citation>
    <scope>NUCLEOTIDE SEQUENCE [LARGE SCALE GENOMIC DNA]</scope>
    <source>
        <strain evidence="3 4">Zug</strain>
    </source>
</reference>
<dbReference type="AlphaFoldDB" id="A0A2T4TY24"/>
<protein>
    <recommendedName>
        <fullName evidence="5">DUF5667 domain-containing protein</fullName>
    </recommendedName>
</protein>
<evidence type="ECO:0000313" key="3">
    <source>
        <dbReference type="EMBL" id="PTL36031.1"/>
    </source>
</evidence>
<feature type="signal peptide" evidence="2">
    <location>
        <begin position="1"/>
        <end position="26"/>
    </location>
</feature>
<keyword evidence="2" id="KW-0732">Signal</keyword>
<comment type="caution">
    <text evidence="3">The sequence shown here is derived from an EMBL/GenBank/DDBJ whole genome shotgun (WGS) entry which is preliminary data.</text>
</comment>
<evidence type="ECO:0000313" key="4">
    <source>
        <dbReference type="Proteomes" id="UP000241436"/>
    </source>
</evidence>
<accession>A0A2T4TY24</accession>
<feature type="region of interest" description="Disordered" evidence="1">
    <location>
        <begin position="150"/>
        <end position="178"/>
    </location>
</feature>
<evidence type="ECO:0000256" key="2">
    <source>
        <dbReference type="SAM" id="SignalP"/>
    </source>
</evidence>
<name>A0A2T4TY24_9BACT</name>